<evidence type="ECO:0000259" key="1">
    <source>
        <dbReference type="Pfam" id="PF12728"/>
    </source>
</evidence>
<dbReference type="Gene3D" id="3.90.105.50">
    <property type="match status" value="1"/>
</dbReference>
<dbReference type="InterPro" id="IPR010093">
    <property type="entry name" value="SinI_DNA-bd"/>
</dbReference>
<comment type="caution">
    <text evidence="2">The sequence shown here is derived from an EMBL/GenBank/DDBJ whole genome shotgun (WGS) entry which is preliminary data.</text>
</comment>
<organism evidence="2 3">
    <name type="scientific">Siminovitchia sediminis</name>
    <dbReference type="NCBI Taxonomy" id="1274353"/>
    <lineage>
        <taxon>Bacteria</taxon>
        <taxon>Bacillati</taxon>
        <taxon>Bacillota</taxon>
        <taxon>Bacilli</taxon>
        <taxon>Bacillales</taxon>
        <taxon>Bacillaceae</taxon>
        <taxon>Siminovitchia</taxon>
    </lineage>
</organism>
<reference evidence="3" key="1">
    <citation type="journal article" date="2019" name="Int. J. Syst. Evol. Microbiol.">
        <title>The Global Catalogue of Microorganisms (GCM) 10K type strain sequencing project: providing services to taxonomists for standard genome sequencing and annotation.</title>
        <authorList>
            <consortium name="The Broad Institute Genomics Platform"/>
            <consortium name="The Broad Institute Genome Sequencing Center for Infectious Disease"/>
            <person name="Wu L."/>
            <person name="Ma J."/>
        </authorList>
    </citation>
    <scope>NUCLEOTIDE SEQUENCE [LARGE SCALE GENOMIC DNA]</scope>
    <source>
        <strain evidence="3">CGMCC 1.12295</strain>
    </source>
</reference>
<evidence type="ECO:0000313" key="3">
    <source>
        <dbReference type="Proteomes" id="UP001597301"/>
    </source>
</evidence>
<dbReference type="RefSeq" id="WP_380776798.1">
    <property type="nucleotide sequence ID" value="NZ_JBHUEO010000121.1"/>
</dbReference>
<keyword evidence="3" id="KW-1185">Reference proteome</keyword>
<proteinExistence type="predicted"/>
<dbReference type="NCBIfam" id="TIGR01764">
    <property type="entry name" value="excise"/>
    <property type="match status" value="1"/>
</dbReference>
<dbReference type="Pfam" id="PF12728">
    <property type="entry name" value="HTH_17"/>
    <property type="match status" value="1"/>
</dbReference>
<dbReference type="InterPro" id="IPR041657">
    <property type="entry name" value="HTH_17"/>
</dbReference>
<feature type="domain" description="Helix-turn-helix" evidence="1">
    <location>
        <begin position="27"/>
        <end position="74"/>
    </location>
</feature>
<dbReference type="InterPro" id="IPR009061">
    <property type="entry name" value="DNA-bd_dom_put_sf"/>
</dbReference>
<evidence type="ECO:0000313" key="2">
    <source>
        <dbReference type="EMBL" id="MFD1708914.1"/>
    </source>
</evidence>
<accession>A0ABW4KLA0</accession>
<dbReference type="SUPFAM" id="SSF46955">
    <property type="entry name" value="Putative DNA-binding domain"/>
    <property type="match status" value="1"/>
</dbReference>
<dbReference type="InterPro" id="IPR038148">
    <property type="entry name" value="Tn1545/Tn916_Xis"/>
</dbReference>
<dbReference type="EMBL" id="JBHUEO010000121">
    <property type="protein sequence ID" value="MFD1708914.1"/>
    <property type="molecule type" value="Genomic_DNA"/>
</dbReference>
<gene>
    <name evidence="2" type="ORF">ACFSCZ_19810</name>
</gene>
<sequence>MPNLKEAIKQHYKSQKPAYAPIQRTTLTVKEVSAYLDISTDFVYKLVREKQIPHVKIGSRILFKKTSIERWLNEIEFSP</sequence>
<dbReference type="Proteomes" id="UP001597301">
    <property type="component" value="Unassembled WGS sequence"/>
</dbReference>
<protein>
    <submittedName>
        <fullName evidence="2">Helix-turn-helix domain-containing protein</fullName>
    </submittedName>
</protein>
<name>A0ABW4KLA0_9BACI</name>